<name>A0A1T5F388_9FLAO</name>
<protein>
    <submittedName>
        <fullName evidence="10">HD domain-containing protein</fullName>
    </submittedName>
</protein>
<dbReference type="SUPFAM" id="SSF109604">
    <property type="entry name" value="HD-domain/PDEase-like"/>
    <property type="match status" value="1"/>
</dbReference>
<keyword evidence="5 8" id="KW-1133">Transmembrane helix</keyword>
<dbReference type="InterPro" id="IPR043760">
    <property type="entry name" value="PycTM_dom"/>
</dbReference>
<feature type="transmembrane region" description="Helical" evidence="8">
    <location>
        <begin position="378"/>
        <end position="396"/>
    </location>
</feature>
<dbReference type="CDD" id="cd00077">
    <property type="entry name" value="HDc"/>
    <property type="match status" value="1"/>
</dbReference>
<keyword evidence="11" id="KW-1185">Reference proteome</keyword>
<dbReference type="GO" id="GO:0000166">
    <property type="term" value="F:nucleotide binding"/>
    <property type="evidence" value="ECO:0007669"/>
    <property type="project" value="UniProtKB-KW"/>
</dbReference>
<keyword evidence="6" id="KW-0051">Antiviral defense</keyword>
<dbReference type="RefSeq" id="WP_079666997.1">
    <property type="nucleotide sequence ID" value="NZ_FUYZ01000005.1"/>
</dbReference>
<keyword evidence="7 8" id="KW-0472">Membrane</keyword>
<comment type="subcellular location">
    <subcellularLocation>
        <location evidence="1">Cell membrane</location>
    </subcellularLocation>
</comment>
<reference evidence="10 11" key="1">
    <citation type="submission" date="2017-02" db="EMBL/GenBank/DDBJ databases">
        <authorList>
            <person name="Peterson S.W."/>
        </authorList>
    </citation>
    <scope>NUCLEOTIDE SEQUENCE [LARGE SCALE GENOMIC DNA]</scope>
    <source>
        <strain evidence="10 11">DSM 22323</strain>
    </source>
</reference>
<evidence type="ECO:0000313" key="11">
    <source>
        <dbReference type="Proteomes" id="UP000191112"/>
    </source>
</evidence>
<evidence type="ECO:0000256" key="1">
    <source>
        <dbReference type="ARBA" id="ARBA00004236"/>
    </source>
</evidence>
<keyword evidence="2" id="KW-1003">Cell membrane</keyword>
<evidence type="ECO:0000256" key="7">
    <source>
        <dbReference type="ARBA" id="ARBA00023136"/>
    </source>
</evidence>
<feature type="transmembrane region" description="Helical" evidence="8">
    <location>
        <begin position="282"/>
        <end position="301"/>
    </location>
</feature>
<evidence type="ECO:0000256" key="6">
    <source>
        <dbReference type="ARBA" id="ARBA00023118"/>
    </source>
</evidence>
<dbReference type="AlphaFoldDB" id="A0A1T5F388"/>
<dbReference type="Proteomes" id="UP000191112">
    <property type="component" value="Unassembled WGS sequence"/>
</dbReference>
<evidence type="ECO:0000259" key="9">
    <source>
        <dbReference type="SMART" id="SM00471"/>
    </source>
</evidence>
<accession>A0A1T5F388</accession>
<dbReference type="InterPro" id="IPR006674">
    <property type="entry name" value="HD_domain"/>
</dbReference>
<evidence type="ECO:0000256" key="3">
    <source>
        <dbReference type="ARBA" id="ARBA00022692"/>
    </source>
</evidence>
<dbReference type="OrthoDB" id="5728337at2"/>
<evidence type="ECO:0000256" key="8">
    <source>
        <dbReference type="SAM" id="Phobius"/>
    </source>
</evidence>
<dbReference type="Gene3D" id="1.10.3210.10">
    <property type="entry name" value="Hypothetical protein af1432"/>
    <property type="match status" value="1"/>
</dbReference>
<feature type="transmembrane region" description="Helical" evidence="8">
    <location>
        <begin position="251"/>
        <end position="270"/>
    </location>
</feature>
<sequence length="400" mass="46667">MNIVHKAEQYVIQLFKDKLSPVYSFHNLEHTKRVVAATELLAKEENVNEKDMEILTLAAWFHDVGYCQTCTVHENVGMQEAEIFLKQENISQEEIDAVKQLIHATSMEYQPQNLLEKIMKDADCSHIGSEDFFNITETLRQECKQVYQKKISKLDWANTNLQFLTQHHRFYTDYAKKNWEETKTENVEKTLELIADLIKDKEKSKNTEEEKALLNKKKLEKLDSPERGIETMFRVTMNNHTRLSQIADTKANILLSVNAIIISVALSTIIPKLDSPKNAHLVIPTFMMIAFSVATIIMAIMSTRPKISSGTFTRKEIEERKVNLLFFGNFHKMPIDEYMWAMKEMMKDRTYLYDSLVKDLYYLGIVLNRKYKLLRTTYTIFTVGILVSVLTFYLAFREII</sequence>
<organism evidence="10 11">
    <name type="scientific">Soonwooa buanensis</name>
    <dbReference type="NCBI Taxonomy" id="619805"/>
    <lineage>
        <taxon>Bacteria</taxon>
        <taxon>Pseudomonadati</taxon>
        <taxon>Bacteroidota</taxon>
        <taxon>Flavobacteriia</taxon>
        <taxon>Flavobacteriales</taxon>
        <taxon>Weeksellaceae</taxon>
        <taxon>Chryseobacterium group</taxon>
        <taxon>Soonwooa</taxon>
    </lineage>
</organism>
<dbReference type="InterPro" id="IPR003607">
    <property type="entry name" value="HD/PDEase_dom"/>
</dbReference>
<dbReference type="Pfam" id="PF18967">
    <property type="entry name" value="PycTM"/>
    <property type="match status" value="1"/>
</dbReference>
<dbReference type="Pfam" id="PF01966">
    <property type="entry name" value="HD"/>
    <property type="match status" value="1"/>
</dbReference>
<dbReference type="GO" id="GO:0005886">
    <property type="term" value="C:plasma membrane"/>
    <property type="evidence" value="ECO:0007669"/>
    <property type="project" value="UniProtKB-SubCell"/>
</dbReference>
<evidence type="ECO:0000256" key="5">
    <source>
        <dbReference type="ARBA" id="ARBA00022989"/>
    </source>
</evidence>
<feature type="domain" description="HD/PDEase" evidence="9">
    <location>
        <begin position="23"/>
        <end position="137"/>
    </location>
</feature>
<dbReference type="STRING" id="619805.SAMN05660477_01748"/>
<evidence type="ECO:0000256" key="2">
    <source>
        <dbReference type="ARBA" id="ARBA00022475"/>
    </source>
</evidence>
<proteinExistence type="predicted"/>
<keyword evidence="4" id="KW-0547">Nucleotide-binding</keyword>
<evidence type="ECO:0000256" key="4">
    <source>
        <dbReference type="ARBA" id="ARBA00022741"/>
    </source>
</evidence>
<evidence type="ECO:0000313" key="10">
    <source>
        <dbReference type="EMBL" id="SKB90561.1"/>
    </source>
</evidence>
<gene>
    <name evidence="10" type="ORF">SAMN05660477_01748</name>
</gene>
<keyword evidence="3 8" id="KW-0812">Transmembrane</keyword>
<dbReference type="GO" id="GO:0051607">
    <property type="term" value="P:defense response to virus"/>
    <property type="evidence" value="ECO:0007669"/>
    <property type="project" value="UniProtKB-KW"/>
</dbReference>
<dbReference type="EMBL" id="FUYZ01000005">
    <property type="protein sequence ID" value="SKB90561.1"/>
    <property type="molecule type" value="Genomic_DNA"/>
</dbReference>
<dbReference type="SMART" id="SM00471">
    <property type="entry name" value="HDc"/>
    <property type="match status" value="1"/>
</dbReference>